<dbReference type="EMBL" id="CP147246">
    <property type="protein sequence ID" value="WYJ94673.1"/>
    <property type="molecule type" value="Genomic_DNA"/>
</dbReference>
<evidence type="ECO:0000256" key="1">
    <source>
        <dbReference type="ARBA" id="ARBA00009437"/>
    </source>
</evidence>
<evidence type="ECO:0000256" key="4">
    <source>
        <dbReference type="ARBA" id="ARBA00023163"/>
    </source>
</evidence>
<reference evidence="6" key="1">
    <citation type="submission" date="2017-05" db="EMBL/GenBank/DDBJ databases">
        <title>The Genome Sequence of Enterococcus sp. 9D6_DIV0238.</title>
        <authorList>
            <consortium name="The Broad Institute Genomics Platform"/>
            <consortium name="The Broad Institute Genomic Center for Infectious Diseases"/>
            <person name="Earl A."/>
            <person name="Manson A."/>
            <person name="Schwartman J."/>
            <person name="Gilmore M."/>
            <person name="Abouelleil A."/>
            <person name="Cao P."/>
            <person name="Chapman S."/>
            <person name="Cusick C."/>
            <person name="Shea T."/>
            <person name="Young S."/>
            <person name="Neafsey D."/>
            <person name="Nusbaum C."/>
            <person name="Birren B."/>
        </authorList>
    </citation>
    <scope>NUCLEOTIDE SEQUENCE [LARGE SCALE GENOMIC DNA]</scope>
    <source>
        <strain evidence="6">9D6_DIV0238</strain>
    </source>
</reference>
<dbReference type="InterPro" id="IPR036388">
    <property type="entry name" value="WH-like_DNA-bd_sf"/>
</dbReference>
<dbReference type="Pfam" id="PF00126">
    <property type="entry name" value="HTH_1"/>
    <property type="match status" value="1"/>
</dbReference>
<dbReference type="PRINTS" id="PR00039">
    <property type="entry name" value="HTHLYSR"/>
</dbReference>
<accession>A0A200J072</accession>
<dbReference type="EMBL" id="NIBQ01000003">
    <property type="protein sequence ID" value="OUZ30588.1"/>
    <property type="molecule type" value="Genomic_DNA"/>
</dbReference>
<gene>
    <name evidence="7" type="ORF">A5889_002186</name>
    <name evidence="6" type="ORF">A5889_002876</name>
</gene>
<keyword evidence="4" id="KW-0804">Transcription</keyword>
<evidence type="ECO:0000313" key="6">
    <source>
        <dbReference type="EMBL" id="OUZ30588.1"/>
    </source>
</evidence>
<dbReference type="Pfam" id="PF03466">
    <property type="entry name" value="LysR_substrate"/>
    <property type="match status" value="1"/>
</dbReference>
<evidence type="ECO:0000256" key="2">
    <source>
        <dbReference type="ARBA" id="ARBA00023015"/>
    </source>
</evidence>
<organism evidence="6">
    <name type="scientific">Candidatus Enterococcus dunnyi</name>
    <dbReference type="NCBI Taxonomy" id="1834192"/>
    <lineage>
        <taxon>Bacteria</taxon>
        <taxon>Bacillati</taxon>
        <taxon>Bacillota</taxon>
        <taxon>Bacilli</taxon>
        <taxon>Lactobacillales</taxon>
        <taxon>Enterococcaceae</taxon>
        <taxon>Enterococcus</taxon>
    </lineage>
</organism>
<dbReference type="PROSITE" id="PS50931">
    <property type="entry name" value="HTH_LYSR"/>
    <property type="match status" value="1"/>
</dbReference>
<dbReference type="GO" id="GO:0003700">
    <property type="term" value="F:DNA-binding transcription factor activity"/>
    <property type="evidence" value="ECO:0007669"/>
    <property type="project" value="InterPro"/>
</dbReference>
<dbReference type="InterPro" id="IPR036390">
    <property type="entry name" value="WH_DNA-bd_sf"/>
</dbReference>
<dbReference type="PANTHER" id="PTHR30126:SF40">
    <property type="entry name" value="HTH-TYPE TRANSCRIPTIONAL REGULATOR GLTR"/>
    <property type="match status" value="1"/>
</dbReference>
<proteinExistence type="inferred from homology"/>
<dbReference type="InterPro" id="IPR000847">
    <property type="entry name" value="LysR_HTH_N"/>
</dbReference>
<dbReference type="Gene3D" id="3.40.190.10">
    <property type="entry name" value="Periplasmic binding protein-like II"/>
    <property type="match status" value="2"/>
</dbReference>
<keyword evidence="2" id="KW-0805">Transcription regulation</keyword>
<dbReference type="SUPFAM" id="SSF53850">
    <property type="entry name" value="Periplasmic binding protein-like II"/>
    <property type="match status" value="1"/>
</dbReference>
<evidence type="ECO:0000256" key="3">
    <source>
        <dbReference type="ARBA" id="ARBA00023125"/>
    </source>
</evidence>
<comment type="similarity">
    <text evidence="1">Belongs to the LysR transcriptional regulatory family.</text>
</comment>
<dbReference type="RefSeq" id="WP_176372888.1">
    <property type="nucleotide sequence ID" value="NZ_CP147246.1"/>
</dbReference>
<sequence>METNDLKIFNEVAQLKSTIKAAEKLNYVQSTVSKRMVRLENQLGRKLFHRTNRGMALTEDGERFLDYTTRILATVSEMEEAFCLDKRQVRVGGTQAITQNYLQGYIFDESLSIFTKPTADLVQKLKAGMIDFILVNKKINDQKLKEVQRIKEKLVWTQAKRNNTELLENKILISREKDCPYRNATLEILKKQNQIEASVIEIDTLDIMVTMLETNNASAILPKKLVDSNEKLQVLPNQVQKQGIIYVYTTQEMPLNKGFKLL</sequence>
<dbReference type="Proteomes" id="UP000196151">
    <property type="component" value="Chromosome"/>
</dbReference>
<keyword evidence="8" id="KW-1185">Reference proteome</keyword>
<evidence type="ECO:0000313" key="7">
    <source>
        <dbReference type="EMBL" id="WYJ94673.1"/>
    </source>
</evidence>
<reference evidence="7" key="2">
    <citation type="submission" date="2017-05" db="EMBL/GenBank/DDBJ databases">
        <authorList>
            <consortium name="The Broad Institute Genomics Platform"/>
            <consortium name="The Broad Institute Genomic Center for Infectious Diseases"/>
            <person name="Earl A."/>
            <person name="Manson A."/>
            <person name="Schwartman J."/>
            <person name="Gilmore M."/>
            <person name="Abouelleil A."/>
            <person name="Cao P."/>
            <person name="Chapman S."/>
            <person name="Cusick C."/>
            <person name="Shea T."/>
            <person name="Young S."/>
            <person name="Neafsey D."/>
            <person name="Nusbaum C."/>
            <person name="Birren B."/>
        </authorList>
    </citation>
    <scope>NUCLEOTIDE SEQUENCE</scope>
    <source>
        <strain evidence="7">9D6_DIV0238</strain>
    </source>
</reference>
<dbReference type="GO" id="GO:0000976">
    <property type="term" value="F:transcription cis-regulatory region binding"/>
    <property type="evidence" value="ECO:0007669"/>
    <property type="project" value="TreeGrafter"/>
</dbReference>
<evidence type="ECO:0000313" key="8">
    <source>
        <dbReference type="Proteomes" id="UP000196151"/>
    </source>
</evidence>
<dbReference type="PANTHER" id="PTHR30126">
    <property type="entry name" value="HTH-TYPE TRANSCRIPTIONAL REGULATOR"/>
    <property type="match status" value="1"/>
</dbReference>
<feature type="domain" description="HTH lysR-type" evidence="5">
    <location>
        <begin position="1"/>
        <end position="58"/>
    </location>
</feature>
<dbReference type="CDD" id="cd05466">
    <property type="entry name" value="PBP2_LTTR_substrate"/>
    <property type="match status" value="1"/>
</dbReference>
<dbReference type="SUPFAM" id="SSF46785">
    <property type="entry name" value="Winged helix' DNA-binding domain"/>
    <property type="match status" value="1"/>
</dbReference>
<dbReference type="InterPro" id="IPR005119">
    <property type="entry name" value="LysR_subst-bd"/>
</dbReference>
<evidence type="ECO:0000259" key="5">
    <source>
        <dbReference type="PROSITE" id="PS50931"/>
    </source>
</evidence>
<keyword evidence="3" id="KW-0238">DNA-binding</keyword>
<reference evidence="7" key="3">
    <citation type="submission" date="2024-03" db="EMBL/GenBank/DDBJ databases">
        <title>The Genome Sequence of Enterococcus sp. DIV0238c.</title>
        <authorList>
            <consortium name="The Broad Institute Genomics Platform"/>
            <consortium name="The Broad Institute Microbial Omics Core"/>
            <consortium name="The Broad Institute Genomic Center for Infectious Diseases"/>
            <person name="Earl A."/>
            <person name="Manson A."/>
            <person name="Gilmore M."/>
            <person name="Schwartman J."/>
            <person name="Shea T."/>
            <person name="Abouelleil A."/>
            <person name="Cao P."/>
            <person name="Chapman S."/>
            <person name="Cusick C."/>
            <person name="Young S."/>
            <person name="Neafsey D."/>
            <person name="Nusbaum C."/>
            <person name="Birren B."/>
        </authorList>
    </citation>
    <scope>NUCLEOTIDE SEQUENCE</scope>
    <source>
        <strain evidence="7">9D6_DIV0238</strain>
    </source>
</reference>
<dbReference type="FunFam" id="1.10.10.10:FF:000001">
    <property type="entry name" value="LysR family transcriptional regulator"/>
    <property type="match status" value="1"/>
</dbReference>
<protein>
    <recommendedName>
        <fullName evidence="5">HTH lysR-type domain-containing protein</fullName>
    </recommendedName>
</protein>
<dbReference type="AlphaFoldDB" id="A0A200J072"/>
<name>A0A200J072_9ENTE</name>
<dbReference type="Gene3D" id="1.10.10.10">
    <property type="entry name" value="Winged helix-like DNA-binding domain superfamily/Winged helix DNA-binding domain"/>
    <property type="match status" value="1"/>
</dbReference>